<keyword evidence="4" id="KW-1185">Reference proteome</keyword>
<keyword evidence="2" id="KW-0548">Nucleotidyltransferase</keyword>
<dbReference type="PROSITE" id="PS01295">
    <property type="entry name" value="ISPD"/>
    <property type="match status" value="1"/>
</dbReference>
<dbReference type="eggNOG" id="COG1211">
    <property type="taxonomic scope" value="Bacteria"/>
</dbReference>
<dbReference type="Gene3D" id="3.90.550.10">
    <property type="entry name" value="Spore Coat Polysaccharide Biosynthesis Protein SpsA, Chain A"/>
    <property type="match status" value="1"/>
</dbReference>
<dbReference type="EMBL" id="CP002665">
    <property type="protein sequence ID" value="AEI10916.1"/>
    <property type="molecule type" value="Genomic_DNA"/>
</dbReference>
<dbReference type="PANTHER" id="PTHR32125:SF4">
    <property type="entry name" value="2-C-METHYL-D-ERYTHRITOL 4-PHOSPHATE CYTIDYLYLTRANSFERASE, CHLOROPLASTIC"/>
    <property type="match status" value="1"/>
</dbReference>
<evidence type="ECO:0000313" key="4">
    <source>
        <dbReference type="Proteomes" id="UP000000485"/>
    </source>
</evidence>
<sequence length="232" mass="23348">MPKALVPLRGEGLVVHAARRLRAAAGPDGRPLVAHLAVTAPAAHVDALRTALSAAGLADERVVVVPGGASRQASVAAGLAALAVAAGPRGPDPDDVVLVHDAARPFVPPALVASVAAAVSGGHPAVVPGLPVTDTVKRVAAADDTGAARVRETVPREDLRAVQTPQGFTWELLSRAHAASARIAHDEALAASDDAGLVERLGEPVWVVAGDARAAKITTAHDLAVAELLGDE</sequence>
<dbReference type="KEGG" id="cga:Celgi_0394"/>
<keyword evidence="1" id="KW-0808">Transferase</keyword>
<evidence type="ECO:0000256" key="1">
    <source>
        <dbReference type="ARBA" id="ARBA00022679"/>
    </source>
</evidence>
<dbReference type="InterPro" id="IPR029044">
    <property type="entry name" value="Nucleotide-diphossugar_trans"/>
</dbReference>
<gene>
    <name evidence="3" type="ordered locus">Celgi_0394</name>
</gene>
<dbReference type="InterPro" id="IPR034683">
    <property type="entry name" value="IspD/TarI"/>
</dbReference>
<dbReference type="STRING" id="593907.Celgi_0394"/>
<dbReference type="Pfam" id="PF01128">
    <property type="entry name" value="IspD"/>
    <property type="match status" value="1"/>
</dbReference>
<dbReference type="PANTHER" id="PTHR32125">
    <property type="entry name" value="2-C-METHYL-D-ERYTHRITOL 4-PHOSPHATE CYTIDYLYLTRANSFERASE, CHLOROPLASTIC"/>
    <property type="match status" value="1"/>
</dbReference>
<dbReference type="GO" id="GO:0050518">
    <property type="term" value="F:2-C-methyl-D-erythritol 4-phosphate cytidylyltransferase activity"/>
    <property type="evidence" value="ECO:0007669"/>
    <property type="project" value="TreeGrafter"/>
</dbReference>
<dbReference type="HOGENOM" id="CLU_061281_1_1_11"/>
<accession>F8A4V0</accession>
<dbReference type="InterPro" id="IPR018294">
    <property type="entry name" value="ISPD_synthase_CS"/>
</dbReference>
<proteinExistence type="predicted"/>
<reference evidence="4" key="1">
    <citation type="submission" date="2011-04" db="EMBL/GenBank/DDBJ databases">
        <title>Complete sequence of Cellvibrio gilvus ATCC 13127.</title>
        <authorList>
            <person name="Lucas S."/>
            <person name="Han J."/>
            <person name="Lapidus A."/>
            <person name="Cheng J.-F."/>
            <person name="Goodwin L."/>
            <person name="Pitluck S."/>
            <person name="Peters L."/>
            <person name="Munk A."/>
            <person name="Detter J.C."/>
            <person name="Han C."/>
            <person name="Tapia R."/>
            <person name="Land M."/>
            <person name="Hauser L."/>
            <person name="Kyrpides N."/>
            <person name="Ivanova N."/>
            <person name="Ovchinnikova G."/>
            <person name="Pagani I."/>
            <person name="Mead D."/>
            <person name="Brumm P."/>
            <person name="Woyke T."/>
        </authorList>
    </citation>
    <scope>NUCLEOTIDE SEQUENCE [LARGE SCALE GENOMIC DNA]</scope>
    <source>
        <strain evidence="4">ATCC 13127 / NRRL B-14078</strain>
    </source>
</reference>
<organism evidence="3 4">
    <name type="scientific">Cellulomonas gilvus (strain ATCC 13127 / NRRL B-14078)</name>
    <name type="common">Cellvibrio gilvus</name>
    <dbReference type="NCBI Taxonomy" id="593907"/>
    <lineage>
        <taxon>Bacteria</taxon>
        <taxon>Bacillati</taxon>
        <taxon>Actinomycetota</taxon>
        <taxon>Actinomycetes</taxon>
        <taxon>Micrococcales</taxon>
        <taxon>Cellulomonadaceae</taxon>
        <taxon>Cellulomonas</taxon>
    </lineage>
</organism>
<protein>
    <submittedName>
        <fullName evidence="3">4-diphosphocytidyl-2C-methyl-D-erythritol synthase</fullName>
    </submittedName>
</protein>
<dbReference type="SUPFAM" id="SSF53448">
    <property type="entry name" value="Nucleotide-diphospho-sugar transferases"/>
    <property type="match status" value="1"/>
</dbReference>
<dbReference type="AlphaFoldDB" id="F8A4V0"/>
<evidence type="ECO:0000313" key="3">
    <source>
        <dbReference type="EMBL" id="AEI10916.1"/>
    </source>
</evidence>
<name>F8A4V0_CELGA</name>
<dbReference type="InterPro" id="IPR050088">
    <property type="entry name" value="IspD/TarI_cytidylyltransf_bact"/>
</dbReference>
<evidence type="ECO:0000256" key="2">
    <source>
        <dbReference type="ARBA" id="ARBA00022695"/>
    </source>
</evidence>
<dbReference type="Proteomes" id="UP000000485">
    <property type="component" value="Chromosome"/>
</dbReference>
<dbReference type="GO" id="GO:0008299">
    <property type="term" value="P:isoprenoid biosynthetic process"/>
    <property type="evidence" value="ECO:0007669"/>
    <property type="project" value="InterPro"/>
</dbReference>